<proteinExistence type="predicted"/>
<dbReference type="AlphaFoldDB" id="A0AA97CVS9"/>
<dbReference type="Pfam" id="PF05901">
    <property type="entry name" value="Excalibur"/>
    <property type="match status" value="1"/>
</dbReference>
<evidence type="ECO:0000259" key="2">
    <source>
        <dbReference type="SMART" id="SM00894"/>
    </source>
</evidence>
<evidence type="ECO:0000313" key="3">
    <source>
        <dbReference type="EMBL" id="WOC12709.1"/>
    </source>
</evidence>
<dbReference type="EMBL" id="CP128986">
    <property type="protein sequence ID" value="WOC12709.1"/>
    <property type="molecule type" value="Genomic_DNA"/>
</dbReference>
<dbReference type="RefSeq" id="WP_420041922.1">
    <property type="nucleotide sequence ID" value="NZ_CP128986.1"/>
</dbReference>
<organism evidence="3">
    <name type="scientific">Gordonia sp. MP11Mi</name>
    <dbReference type="NCBI Taxonomy" id="3022769"/>
    <lineage>
        <taxon>Bacteria</taxon>
        <taxon>Bacillati</taxon>
        <taxon>Actinomycetota</taxon>
        <taxon>Actinomycetes</taxon>
        <taxon>Mycobacteriales</taxon>
        <taxon>Gordoniaceae</taxon>
        <taxon>Gordonia</taxon>
    </lineage>
</organism>
<keyword evidence="1" id="KW-0732">Signal</keyword>
<feature type="signal peptide" evidence="1">
    <location>
        <begin position="1"/>
        <end position="24"/>
    </location>
</feature>
<name>A0AA97CVS9_9ACTN</name>
<sequence length="90" mass="9654">MIIRLCTAAAIALTVVAVVPHAHADAAPAKRYANCTALNKDYRHGVARPGGRDLVKGKSKPARGYVVNKVAYSKNTHLDRDKDGVACEKK</sequence>
<evidence type="ECO:0000256" key="1">
    <source>
        <dbReference type="SAM" id="SignalP"/>
    </source>
</evidence>
<feature type="chain" id="PRO_5041730922" description="Excalibur calcium-binding domain-containing protein" evidence="1">
    <location>
        <begin position="25"/>
        <end position="90"/>
    </location>
</feature>
<feature type="domain" description="Excalibur calcium-binding" evidence="2">
    <location>
        <begin position="31"/>
        <end position="88"/>
    </location>
</feature>
<protein>
    <recommendedName>
        <fullName evidence="2">Excalibur calcium-binding domain-containing protein</fullName>
    </recommendedName>
</protein>
<reference evidence="3" key="1">
    <citation type="submission" date="2023-06" db="EMBL/GenBank/DDBJ databases">
        <title>Gordonia sp. nov. and Pseudochrobactrum sp. nov., two species isolated from the burying beetle Nicrophorus vespilloides.</title>
        <authorList>
            <person name="Poehlein A."/>
            <person name="Guzman J."/>
            <person name="Daniel R."/>
            <person name="Vilcinskas A."/>
        </authorList>
    </citation>
    <scope>NUCLEOTIDE SEQUENCE</scope>
    <source>
        <strain evidence="3">MP11Mi</strain>
    </source>
</reference>
<accession>A0AA97CVS9</accession>
<gene>
    <name evidence="3" type="ORF">MP11Mi_18000</name>
</gene>
<dbReference type="SMART" id="SM00894">
    <property type="entry name" value="Excalibur"/>
    <property type="match status" value="1"/>
</dbReference>
<dbReference type="InterPro" id="IPR008613">
    <property type="entry name" value="Excalibur_Ca-bd_domain"/>
</dbReference>